<sequence length="262" mass="30337">MGLLWLGLLPAIGTWAQAPDPVVGKVNDHDIRLSYLYQKIESLPLGEQIDVRDQLSRFLESVIQEEVLFQSMLRTGFQNEPELREQIKVSVVEFLVDKYVAKRLQVTERDVEHYYRENASVIRNETIRVRQIVLPTREACEALAAQIDSEETFMQLAKTHSLHASAKEGGDLGRYMRHPGPLGFEEEWFDMRVDEMRIFESPEGCHLVRVVDRITPPLPPLEEVQDRIRFILHRNQEIALLRALISERAQGMQIERLKGNLK</sequence>
<dbReference type="AlphaFoldDB" id="W4LJ08"/>
<dbReference type="SUPFAM" id="SSF54534">
    <property type="entry name" value="FKBP-like"/>
    <property type="match status" value="1"/>
</dbReference>
<dbReference type="PANTHER" id="PTHR47245">
    <property type="entry name" value="PEPTIDYLPROLYL ISOMERASE"/>
    <property type="match status" value="1"/>
</dbReference>
<evidence type="ECO:0000313" key="3">
    <source>
        <dbReference type="EMBL" id="ETW97705.1"/>
    </source>
</evidence>
<keyword evidence="1" id="KW-0697">Rotamase</keyword>
<accession>W4LJ08</accession>
<dbReference type="PANTHER" id="PTHR47245:SF2">
    <property type="entry name" value="PEPTIDYL-PROLYL CIS-TRANS ISOMERASE HP_0175-RELATED"/>
    <property type="match status" value="1"/>
</dbReference>
<organism evidence="3 4">
    <name type="scientific">Candidatus Entotheonella gemina</name>
    <dbReference type="NCBI Taxonomy" id="1429439"/>
    <lineage>
        <taxon>Bacteria</taxon>
        <taxon>Pseudomonadati</taxon>
        <taxon>Nitrospinota/Tectimicrobiota group</taxon>
        <taxon>Candidatus Tectimicrobiota</taxon>
        <taxon>Candidatus Entotheonellia</taxon>
        <taxon>Candidatus Entotheonellales</taxon>
        <taxon>Candidatus Entotheonellaceae</taxon>
        <taxon>Candidatus Entotheonella</taxon>
    </lineage>
</organism>
<evidence type="ECO:0000313" key="4">
    <source>
        <dbReference type="Proteomes" id="UP000019140"/>
    </source>
</evidence>
<keyword evidence="4" id="KW-1185">Reference proteome</keyword>
<gene>
    <name evidence="3" type="ORF">ETSY2_44125</name>
</gene>
<dbReference type="InterPro" id="IPR050245">
    <property type="entry name" value="PrsA_foldase"/>
</dbReference>
<dbReference type="Gene3D" id="3.10.50.40">
    <property type="match status" value="1"/>
</dbReference>
<feature type="domain" description="PpiC" evidence="2">
    <location>
        <begin position="124"/>
        <end position="212"/>
    </location>
</feature>
<dbReference type="InterPro" id="IPR000297">
    <property type="entry name" value="PPIase_PpiC"/>
</dbReference>
<comment type="caution">
    <text evidence="3">The sequence shown here is derived from an EMBL/GenBank/DDBJ whole genome shotgun (WGS) entry which is preliminary data.</text>
</comment>
<dbReference type="PROSITE" id="PS50198">
    <property type="entry name" value="PPIC_PPIASE_2"/>
    <property type="match status" value="1"/>
</dbReference>
<protein>
    <recommendedName>
        <fullName evidence="2">PpiC domain-containing protein</fullName>
    </recommendedName>
</protein>
<dbReference type="GO" id="GO:0003755">
    <property type="term" value="F:peptidyl-prolyl cis-trans isomerase activity"/>
    <property type="evidence" value="ECO:0007669"/>
    <property type="project" value="UniProtKB-KW"/>
</dbReference>
<dbReference type="EMBL" id="AZHX01002024">
    <property type="protein sequence ID" value="ETW97705.1"/>
    <property type="molecule type" value="Genomic_DNA"/>
</dbReference>
<name>W4LJ08_9BACT</name>
<evidence type="ECO:0000256" key="1">
    <source>
        <dbReference type="PROSITE-ProRule" id="PRU00278"/>
    </source>
</evidence>
<dbReference type="SUPFAM" id="SSF109998">
    <property type="entry name" value="Triger factor/SurA peptide-binding domain-like"/>
    <property type="match status" value="1"/>
</dbReference>
<reference evidence="3 4" key="1">
    <citation type="journal article" date="2014" name="Nature">
        <title>An environmental bacterial taxon with a large and distinct metabolic repertoire.</title>
        <authorList>
            <person name="Wilson M.C."/>
            <person name="Mori T."/>
            <person name="Ruckert C."/>
            <person name="Uria A.R."/>
            <person name="Helf M.J."/>
            <person name="Takada K."/>
            <person name="Gernert C."/>
            <person name="Steffens U.A."/>
            <person name="Heycke N."/>
            <person name="Schmitt S."/>
            <person name="Rinke C."/>
            <person name="Helfrich E.J."/>
            <person name="Brachmann A.O."/>
            <person name="Gurgui C."/>
            <person name="Wakimoto T."/>
            <person name="Kracht M."/>
            <person name="Crusemann M."/>
            <person name="Hentschel U."/>
            <person name="Abe I."/>
            <person name="Matsunaga S."/>
            <person name="Kalinowski J."/>
            <person name="Takeyama H."/>
            <person name="Piel J."/>
        </authorList>
    </citation>
    <scope>NUCLEOTIDE SEQUENCE [LARGE SCALE GENOMIC DNA]</scope>
    <source>
        <strain evidence="4">TSY2</strain>
    </source>
</reference>
<dbReference type="Pfam" id="PF13616">
    <property type="entry name" value="Rotamase_3"/>
    <property type="match status" value="1"/>
</dbReference>
<dbReference type="Proteomes" id="UP000019140">
    <property type="component" value="Unassembled WGS sequence"/>
</dbReference>
<dbReference type="HOGENOM" id="CLU_1014464_0_0_7"/>
<dbReference type="InterPro" id="IPR027304">
    <property type="entry name" value="Trigger_fact/SurA_dom_sf"/>
</dbReference>
<proteinExistence type="predicted"/>
<dbReference type="InterPro" id="IPR046357">
    <property type="entry name" value="PPIase_dom_sf"/>
</dbReference>
<evidence type="ECO:0000259" key="2">
    <source>
        <dbReference type="PROSITE" id="PS50198"/>
    </source>
</evidence>
<keyword evidence="1" id="KW-0413">Isomerase</keyword>